<evidence type="ECO:0000256" key="1">
    <source>
        <dbReference type="ARBA" id="ARBA00004651"/>
    </source>
</evidence>
<name>A0A426VEQ6_9BURK</name>
<dbReference type="Gene3D" id="1.10.3730.20">
    <property type="match status" value="1"/>
</dbReference>
<dbReference type="GO" id="GO:0005886">
    <property type="term" value="C:plasma membrane"/>
    <property type="evidence" value="ECO:0007669"/>
    <property type="project" value="UniProtKB-SubCell"/>
</dbReference>
<keyword evidence="3 6" id="KW-0812">Transmembrane</keyword>
<protein>
    <submittedName>
        <fullName evidence="8">DMT family transporter</fullName>
    </submittedName>
</protein>
<feature type="transmembrane region" description="Helical" evidence="6">
    <location>
        <begin position="142"/>
        <end position="159"/>
    </location>
</feature>
<dbReference type="Proteomes" id="UP000269265">
    <property type="component" value="Unassembled WGS sequence"/>
</dbReference>
<feature type="transmembrane region" description="Helical" evidence="6">
    <location>
        <begin position="113"/>
        <end position="130"/>
    </location>
</feature>
<dbReference type="InterPro" id="IPR000620">
    <property type="entry name" value="EamA_dom"/>
</dbReference>
<reference evidence="8 9" key="1">
    <citation type="submission" date="2018-12" db="EMBL/GenBank/DDBJ databases">
        <title>The whole draft genome of Aquabacterium sp. SJQ9.</title>
        <authorList>
            <person name="Sun L."/>
            <person name="Gao X."/>
            <person name="Chen W."/>
            <person name="Huang K."/>
        </authorList>
    </citation>
    <scope>NUCLEOTIDE SEQUENCE [LARGE SCALE GENOMIC DNA]</scope>
    <source>
        <strain evidence="8 9">SJQ9</strain>
    </source>
</reference>
<dbReference type="InterPro" id="IPR051258">
    <property type="entry name" value="Diverse_Substrate_Transporter"/>
</dbReference>
<feature type="transmembrane region" description="Helical" evidence="6">
    <location>
        <begin position="54"/>
        <end position="74"/>
    </location>
</feature>
<keyword evidence="4 6" id="KW-1133">Transmembrane helix</keyword>
<comment type="caution">
    <text evidence="8">The sequence shown here is derived from an EMBL/GenBank/DDBJ whole genome shotgun (WGS) entry which is preliminary data.</text>
</comment>
<dbReference type="EMBL" id="RSED01000004">
    <property type="protein sequence ID" value="RRS05364.1"/>
    <property type="molecule type" value="Genomic_DNA"/>
</dbReference>
<evidence type="ECO:0000256" key="5">
    <source>
        <dbReference type="ARBA" id="ARBA00023136"/>
    </source>
</evidence>
<feature type="transmembrane region" description="Helical" evidence="6">
    <location>
        <begin position="210"/>
        <end position="232"/>
    </location>
</feature>
<keyword evidence="2" id="KW-1003">Cell membrane</keyword>
<dbReference type="AlphaFoldDB" id="A0A426VEQ6"/>
<organism evidence="8 9">
    <name type="scientific">Aquabacterium soli</name>
    <dbReference type="NCBI Taxonomy" id="2493092"/>
    <lineage>
        <taxon>Bacteria</taxon>
        <taxon>Pseudomonadati</taxon>
        <taxon>Pseudomonadota</taxon>
        <taxon>Betaproteobacteria</taxon>
        <taxon>Burkholderiales</taxon>
        <taxon>Aquabacterium</taxon>
    </lineage>
</organism>
<feature type="transmembrane region" description="Helical" evidence="6">
    <location>
        <begin position="244"/>
        <end position="265"/>
    </location>
</feature>
<dbReference type="OrthoDB" id="4167046at2"/>
<comment type="subcellular location">
    <subcellularLocation>
        <location evidence="1">Cell membrane</location>
        <topology evidence="1">Multi-pass membrane protein</topology>
    </subcellularLocation>
</comment>
<dbReference type="PANTHER" id="PTHR42920">
    <property type="entry name" value="OS03G0707200 PROTEIN-RELATED"/>
    <property type="match status" value="1"/>
</dbReference>
<feature type="transmembrane region" description="Helical" evidence="6">
    <location>
        <begin position="80"/>
        <end position="101"/>
    </location>
</feature>
<evidence type="ECO:0000256" key="4">
    <source>
        <dbReference type="ARBA" id="ARBA00022989"/>
    </source>
</evidence>
<dbReference type="PANTHER" id="PTHR42920:SF11">
    <property type="entry name" value="INNER MEMBRANE PROTEIN YTFF"/>
    <property type="match status" value="1"/>
</dbReference>
<dbReference type="SUPFAM" id="SSF103481">
    <property type="entry name" value="Multidrug resistance efflux transporter EmrE"/>
    <property type="match status" value="2"/>
</dbReference>
<evidence type="ECO:0000256" key="3">
    <source>
        <dbReference type="ARBA" id="ARBA00022692"/>
    </source>
</evidence>
<dbReference type="Pfam" id="PF00892">
    <property type="entry name" value="EamA"/>
    <property type="match status" value="2"/>
</dbReference>
<feature type="transmembrane region" description="Helical" evidence="6">
    <location>
        <begin position="20"/>
        <end position="42"/>
    </location>
</feature>
<proteinExistence type="predicted"/>
<evidence type="ECO:0000256" key="2">
    <source>
        <dbReference type="ARBA" id="ARBA00022475"/>
    </source>
</evidence>
<evidence type="ECO:0000256" key="6">
    <source>
        <dbReference type="SAM" id="Phobius"/>
    </source>
</evidence>
<evidence type="ECO:0000259" key="7">
    <source>
        <dbReference type="Pfam" id="PF00892"/>
    </source>
</evidence>
<feature type="domain" description="EamA" evidence="7">
    <location>
        <begin position="2"/>
        <end position="124"/>
    </location>
</feature>
<evidence type="ECO:0000313" key="8">
    <source>
        <dbReference type="EMBL" id="RRS05364.1"/>
    </source>
</evidence>
<evidence type="ECO:0000313" key="9">
    <source>
        <dbReference type="Proteomes" id="UP000269265"/>
    </source>
</evidence>
<feature type="transmembrane region" description="Helical" evidence="6">
    <location>
        <begin position="171"/>
        <end position="190"/>
    </location>
</feature>
<gene>
    <name evidence="8" type="ORF">EIP75_07015</name>
</gene>
<accession>A0A426VEQ6</accession>
<feature type="domain" description="EamA" evidence="7">
    <location>
        <begin position="139"/>
        <end position="288"/>
    </location>
</feature>
<dbReference type="InterPro" id="IPR037185">
    <property type="entry name" value="EmrE-like"/>
</dbReference>
<keyword evidence="5 6" id="KW-0472">Membrane</keyword>
<keyword evidence="9" id="KW-1185">Reference proteome</keyword>
<sequence>MMWAGNAVVGRLVVGHMPPVMANAVRWALVAVLMAPWAWQVLRQHEALRRRAGYLMLIGALGVGSYNSLQYMALRTSSPLNVTLIGASMPMWMMLVGVIGFGQRATPRQLGGALLSCAGVVLVMSQGSWAHLREVRLVPGDLLMLLAALTWSIYSWLLVRKPASMQGEPAWNWAEFLWLQVLFGTLWATASAGVESAVVGHSHPWPADAQALGTLVFGLLFIAIGPSILAYWGWGQGVRAVGPTVAAFFSNLTPVFAAVWAWALLGTAPQWYHPCALVLIGAGIVLSSSTPAARPTSTSEPAA</sequence>